<dbReference type="PROSITE" id="PS51272">
    <property type="entry name" value="SLH"/>
    <property type="match status" value="3"/>
</dbReference>
<dbReference type="InterPro" id="IPR036116">
    <property type="entry name" value="FN3_sf"/>
</dbReference>
<evidence type="ECO:0000256" key="1">
    <source>
        <dbReference type="ARBA" id="ARBA00022729"/>
    </source>
</evidence>
<dbReference type="OrthoDB" id="9799230at2"/>
<dbReference type="EMBL" id="LVJH01000027">
    <property type="protein sequence ID" value="OAB41752.1"/>
    <property type="molecule type" value="Genomic_DNA"/>
</dbReference>
<feature type="region of interest" description="Disordered" evidence="5">
    <location>
        <begin position="418"/>
        <end position="440"/>
    </location>
</feature>
<dbReference type="Gene3D" id="2.120.10.30">
    <property type="entry name" value="TolB, C-terminal domain"/>
    <property type="match status" value="3"/>
</dbReference>
<dbReference type="PANTHER" id="PTHR10680">
    <property type="entry name" value="PEPTIDYL-GLYCINE ALPHA-AMIDATING MONOOXYGENASE"/>
    <property type="match status" value="1"/>
</dbReference>
<evidence type="ECO:0000256" key="5">
    <source>
        <dbReference type="SAM" id="MobiDB-lite"/>
    </source>
</evidence>
<dbReference type="InterPro" id="IPR001119">
    <property type="entry name" value="SLH_dom"/>
</dbReference>
<dbReference type="CDD" id="cd00063">
    <property type="entry name" value="FN3"/>
    <property type="match status" value="1"/>
</dbReference>
<proteinExistence type="predicted"/>
<dbReference type="PROSITE" id="PS51125">
    <property type="entry name" value="NHL"/>
    <property type="match status" value="2"/>
</dbReference>
<evidence type="ECO:0000259" key="8">
    <source>
        <dbReference type="PROSITE" id="PS51272"/>
    </source>
</evidence>
<dbReference type="Proteomes" id="UP000076967">
    <property type="component" value="Unassembled WGS sequence"/>
</dbReference>
<keyword evidence="6" id="KW-0472">Membrane</keyword>
<evidence type="ECO:0000256" key="6">
    <source>
        <dbReference type="SAM" id="Phobius"/>
    </source>
</evidence>
<dbReference type="InterPro" id="IPR011042">
    <property type="entry name" value="6-blade_b-propeller_TolB-like"/>
</dbReference>
<dbReference type="PROSITE" id="PS50853">
    <property type="entry name" value="FN3"/>
    <property type="match status" value="1"/>
</dbReference>
<keyword evidence="6" id="KW-0812">Transmembrane</keyword>
<gene>
    <name evidence="9" type="ORF">PGLA_15905</name>
</gene>
<feature type="compositionally biased region" description="Polar residues" evidence="5">
    <location>
        <begin position="419"/>
        <end position="440"/>
    </location>
</feature>
<dbReference type="InterPro" id="IPR013783">
    <property type="entry name" value="Ig-like_fold"/>
</dbReference>
<dbReference type="Pfam" id="PF00395">
    <property type="entry name" value="SLH"/>
    <property type="match status" value="3"/>
</dbReference>
<dbReference type="InterPro" id="IPR003961">
    <property type="entry name" value="FN3_dom"/>
</dbReference>
<organism evidence="9 10">
    <name type="scientific">Paenibacillus glacialis</name>
    <dbReference type="NCBI Taxonomy" id="494026"/>
    <lineage>
        <taxon>Bacteria</taxon>
        <taxon>Bacillati</taxon>
        <taxon>Bacillota</taxon>
        <taxon>Bacilli</taxon>
        <taxon>Bacillales</taxon>
        <taxon>Paenibacillaceae</taxon>
        <taxon>Paenibacillus</taxon>
    </lineage>
</organism>
<feature type="domain" description="SLH" evidence="8">
    <location>
        <begin position="581"/>
        <end position="644"/>
    </location>
</feature>
<feature type="domain" description="SLH" evidence="8">
    <location>
        <begin position="645"/>
        <end position="705"/>
    </location>
</feature>
<evidence type="ECO:0000256" key="3">
    <source>
        <dbReference type="ARBA" id="ARBA00023180"/>
    </source>
</evidence>
<evidence type="ECO:0000259" key="7">
    <source>
        <dbReference type="PROSITE" id="PS50853"/>
    </source>
</evidence>
<evidence type="ECO:0000313" key="9">
    <source>
        <dbReference type="EMBL" id="OAB41752.1"/>
    </source>
</evidence>
<keyword evidence="2" id="KW-0677">Repeat</keyword>
<feature type="domain" description="Fibronectin type-III" evidence="7">
    <location>
        <begin position="322"/>
        <end position="408"/>
    </location>
</feature>
<feature type="transmembrane region" description="Helical" evidence="6">
    <location>
        <begin position="21"/>
        <end position="41"/>
    </location>
</feature>
<feature type="repeat" description="NHL" evidence="4">
    <location>
        <begin position="57"/>
        <end position="93"/>
    </location>
</feature>
<comment type="caution">
    <text evidence="9">The sequence shown here is derived from an EMBL/GenBank/DDBJ whole genome shotgun (WGS) entry which is preliminary data.</text>
</comment>
<feature type="repeat" description="NHL" evidence="4">
    <location>
        <begin position="188"/>
        <end position="227"/>
    </location>
</feature>
<dbReference type="SUPFAM" id="SSF49265">
    <property type="entry name" value="Fibronectin type III"/>
    <property type="match status" value="1"/>
</dbReference>
<dbReference type="Gene3D" id="2.60.40.10">
    <property type="entry name" value="Immunoglobulins"/>
    <property type="match status" value="1"/>
</dbReference>
<feature type="domain" description="SLH" evidence="8">
    <location>
        <begin position="707"/>
        <end position="762"/>
    </location>
</feature>
<dbReference type="STRING" id="494026.PGLA_15905"/>
<keyword evidence="10" id="KW-1185">Reference proteome</keyword>
<keyword evidence="1" id="KW-0732">Signal</keyword>
<sequence length="762" mass="82669">MIHANKNGEKESETMKKSMSIFTKCVLSATVMASALFVGYGEKALAAPVFSQWGEDGEEEGQFSFPQGMAIDQAGNLYVADTMNSRVQKFTSNGQFLQEWDIDGMVFGMPRAIAVDHSGLVYVNNGQGNIRVFQPDGTELRRWDDSDFLNTGVLGLAVDQEGNVYVSNAGLHQVRKYDPTGQILLTWGAPGTAPGQFNAPSGIAIDRDGTIFIADPGNFRIQKFDAMGDYLGQWGEGESAEPGQFSFPQALIFDRYGNLHVMETKNYRIQVLDPYGKSIRMWGTEGSAPGEFEVTFGVATDNAGNIYVDDSMLRRVQKFSLTLDSPQIVTTSDQATVTWPEVEGATDLELEWSQDGENWSNKALAANETKTTIYPLTVNTNYQFRLSANFAPGQRMASNLVEARTANLPPLPPVYPVTDVSSTQSTSPSETKLTSTNGQITLPAGKMGEVSLEDMIRISIPANATNKELKLTIEKVLNSQNILNNKEVLGSSIFEILKNFPENFSKPVTITLTFDPTSLKSNQSVGVFYYEDGKKEWMGVSGGKINGNRISVEVNHFGKFAVLVVDQATGMPVTNHPTETSTVASISDIFGHWAEANIKQAISSGIVMGYPDGTFKPNHTVTRAEFAVMLMNALKPQEAGVALTFTDSAKIGAWAQKAVAQAVQAGIIKGYKDSTFRADAEITRAEMVAMIGNALGQSIEANSVTDFADDKDIPAWAKGSVANVKRAGIVQGKGANQFAAQDHATRAEAVTVLLKMLVQKSK</sequence>
<keyword evidence="6" id="KW-1133">Transmembrane helix</keyword>
<dbReference type="Gene3D" id="2.60.220.30">
    <property type="match status" value="1"/>
</dbReference>
<evidence type="ECO:0000256" key="4">
    <source>
        <dbReference type="PROSITE-ProRule" id="PRU00504"/>
    </source>
</evidence>
<keyword evidence="3" id="KW-0325">Glycoprotein</keyword>
<protein>
    <recommendedName>
        <fullName evidence="11">6-bladed beta-propeller</fullName>
    </recommendedName>
</protein>
<dbReference type="InterPro" id="IPR001258">
    <property type="entry name" value="NHL_repeat"/>
</dbReference>
<dbReference type="AlphaFoldDB" id="A0A168K9X5"/>
<reference evidence="9 10" key="1">
    <citation type="submission" date="2016-03" db="EMBL/GenBank/DDBJ databases">
        <title>Draft genome sequence of Paenibacillus glacialis DSM 22343.</title>
        <authorList>
            <person name="Shin S.-K."/>
            <person name="Yi H."/>
        </authorList>
    </citation>
    <scope>NUCLEOTIDE SEQUENCE [LARGE SCALE GENOMIC DNA]</scope>
    <source>
        <strain evidence="9 10">DSM 22343</strain>
    </source>
</reference>
<accession>A0A168K9X5</accession>
<name>A0A168K9X5_9BACL</name>
<dbReference type="Pfam" id="PF01436">
    <property type="entry name" value="NHL"/>
    <property type="match status" value="2"/>
</dbReference>
<dbReference type="SUPFAM" id="SSF101898">
    <property type="entry name" value="NHL repeat"/>
    <property type="match status" value="1"/>
</dbReference>
<evidence type="ECO:0000256" key="2">
    <source>
        <dbReference type="ARBA" id="ARBA00022737"/>
    </source>
</evidence>
<evidence type="ECO:0008006" key="11">
    <source>
        <dbReference type="Google" id="ProtNLM"/>
    </source>
</evidence>
<evidence type="ECO:0000313" key="10">
    <source>
        <dbReference type="Proteomes" id="UP000076967"/>
    </source>
</evidence>